<dbReference type="Gene3D" id="1.10.1660.10">
    <property type="match status" value="1"/>
</dbReference>
<evidence type="ECO:0000313" key="3">
    <source>
        <dbReference type="EMBL" id="OLO55115.1"/>
    </source>
</evidence>
<evidence type="ECO:0000313" key="4">
    <source>
        <dbReference type="Proteomes" id="UP000185772"/>
    </source>
</evidence>
<dbReference type="EMBL" id="MSKM01000008">
    <property type="protein sequence ID" value="OLO55115.1"/>
    <property type="molecule type" value="Genomic_DNA"/>
</dbReference>
<organism evidence="3 4">
    <name type="scientific">Actinomyces oris</name>
    <dbReference type="NCBI Taxonomy" id="544580"/>
    <lineage>
        <taxon>Bacteria</taxon>
        <taxon>Bacillati</taxon>
        <taxon>Actinomycetota</taxon>
        <taxon>Actinomycetes</taxon>
        <taxon>Actinomycetales</taxon>
        <taxon>Actinomycetaceae</taxon>
        <taxon>Actinomyces</taxon>
    </lineage>
</organism>
<proteinExistence type="predicted"/>
<dbReference type="PROSITE" id="PS50937">
    <property type="entry name" value="HTH_MERR_2"/>
    <property type="match status" value="1"/>
</dbReference>
<dbReference type="PANTHER" id="PTHR30204">
    <property type="entry name" value="REDOX-CYCLING DRUG-SENSING TRANSCRIPTIONAL ACTIVATOR SOXR"/>
    <property type="match status" value="1"/>
</dbReference>
<evidence type="ECO:0000259" key="2">
    <source>
        <dbReference type="PROSITE" id="PS50937"/>
    </source>
</evidence>
<dbReference type="InterPro" id="IPR009061">
    <property type="entry name" value="DNA-bd_dom_put_sf"/>
</dbReference>
<dbReference type="SMART" id="SM00422">
    <property type="entry name" value="HTH_MERR"/>
    <property type="match status" value="1"/>
</dbReference>
<sequence>MRISELAKESGTPVATIKYYIREGLLPAGTPVNARQSDYGTQHLERLRLIRGLMHVLGASIDQVRDVIDVINQPDQEPWEAMKFATEAIPAPHQHEESRAGKARVVLEQFGLPCSPEHPAVRHLDVALAFAEEIGMAMSSEQLAVYVEAARRTARADIERVPWQSREDSVRQAVLGTVVYEPVLLALRRIAHRELGMAHYEHHDGEQDPTPDSPPEE</sequence>
<comment type="caution">
    <text evidence="3">The sequence shown here is derived from an EMBL/GenBank/DDBJ whole genome shotgun (WGS) entry which is preliminary data.</text>
</comment>
<feature type="domain" description="HTH merR-type" evidence="2">
    <location>
        <begin position="1"/>
        <end position="70"/>
    </location>
</feature>
<keyword evidence="1" id="KW-0238">DNA-binding</keyword>
<dbReference type="GO" id="GO:0003700">
    <property type="term" value="F:DNA-binding transcription factor activity"/>
    <property type="evidence" value="ECO:0007669"/>
    <property type="project" value="InterPro"/>
</dbReference>
<name>A0A1Q8W1K2_9ACTO</name>
<evidence type="ECO:0000256" key="1">
    <source>
        <dbReference type="ARBA" id="ARBA00023125"/>
    </source>
</evidence>
<dbReference type="InterPro" id="IPR000551">
    <property type="entry name" value="MerR-type_HTH_dom"/>
</dbReference>
<dbReference type="SUPFAM" id="SSF46955">
    <property type="entry name" value="Putative DNA-binding domain"/>
    <property type="match status" value="1"/>
</dbReference>
<dbReference type="PANTHER" id="PTHR30204:SF98">
    <property type="entry name" value="HTH-TYPE TRANSCRIPTIONAL REGULATOR ADHR"/>
    <property type="match status" value="1"/>
</dbReference>
<protein>
    <submittedName>
        <fullName evidence="3">MerR family transcriptional regulator</fullName>
    </submittedName>
</protein>
<accession>A0A1Q8W1K2</accession>
<dbReference type="AlphaFoldDB" id="A0A1Q8W1K2"/>
<dbReference type="Pfam" id="PF13411">
    <property type="entry name" value="MerR_1"/>
    <property type="match status" value="1"/>
</dbReference>
<gene>
    <name evidence="3" type="ORF">BKH27_02940</name>
</gene>
<dbReference type="Proteomes" id="UP000185772">
    <property type="component" value="Unassembled WGS sequence"/>
</dbReference>
<dbReference type="RefSeq" id="WP_070662985.1">
    <property type="nucleotide sequence ID" value="NZ_MSKM01000008.1"/>
</dbReference>
<dbReference type="InterPro" id="IPR047057">
    <property type="entry name" value="MerR_fam"/>
</dbReference>
<reference evidence="3 4" key="1">
    <citation type="submission" date="2016-12" db="EMBL/GenBank/DDBJ databases">
        <title>Genomic comparison of strains in the 'Actinomyces naeslundii' group.</title>
        <authorList>
            <person name="Mughal S.R."/>
            <person name="Do T."/>
            <person name="Gilbert S.C."/>
            <person name="Witherden E.A."/>
            <person name="Didelot X."/>
            <person name="Beighton D."/>
        </authorList>
    </citation>
    <scope>NUCLEOTIDE SEQUENCE [LARGE SCALE GENOMIC DNA]</scope>
    <source>
        <strain evidence="3 4">MMRCO6-1</strain>
    </source>
</reference>
<dbReference type="GO" id="GO:0003677">
    <property type="term" value="F:DNA binding"/>
    <property type="evidence" value="ECO:0007669"/>
    <property type="project" value="UniProtKB-KW"/>
</dbReference>